<proteinExistence type="predicted"/>
<feature type="compositionally biased region" description="Polar residues" evidence="1">
    <location>
        <begin position="1"/>
        <end position="14"/>
    </location>
</feature>
<keyword evidence="3" id="KW-1185">Reference proteome</keyword>
<evidence type="ECO:0000256" key="1">
    <source>
        <dbReference type="SAM" id="MobiDB-lite"/>
    </source>
</evidence>
<feature type="region of interest" description="Disordered" evidence="1">
    <location>
        <begin position="1"/>
        <end position="24"/>
    </location>
</feature>
<comment type="caution">
    <text evidence="2">The sequence shown here is derived from an EMBL/GenBank/DDBJ whole genome shotgun (WGS) entry which is preliminary data.</text>
</comment>
<dbReference type="EMBL" id="CM029041">
    <property type="protein sequence ID" value="KAG2627941.1"/>
    <property type="molecule type" value="Genomic_DNA"/>
</dbReference>
<name>A0A8T0UUH2_PANVG</name>
<organism evidence="2 3">
    <name type="scientific">Panicum virgatum</name>
    <name type="common">Blackwell switchgrass</name>
    <dbReference type="NCBI Taxonomy" id="38727"/>
    <lineage>
        <taxon>Eukaryota</taxon>
        <taxon>Viridiplantae</taxon>
        <taxon>Streptophyta</taxon>
        <taxon>Embryophyta</taxon>
        <taxon>Tracheophyta</taxon>
        <taxon>Spermatophyta</taxon>
        <taxon>Magnoliopsida</taxon>
        <taxon>Liliopsida</taxon>
        <taxon>Poales</taxon>
        <taxon>Poaceae</taxon>
        <taxon>PACMAD clade</taxon>
        <taxon>Panicoideae</taxon>
        <taxon>Panicodae</taxon>
        <taxon>Paniceae</taxon>
        <taxon>Panicinae</taxon>
        <taxon>Panicum</taxon>
        <taxon>Panicum sect. Hiantes</taxon>
    </lineage>
</organism>
<dbReference type="Proteomes" id="UP000823388">
    <property type="component" value="Chromosome 3K"/>
</dbReference>
<accession>A0A8T0UUH2</accession>
<evidence type="ECO:0000313" key="2">
    <source>
        <dbReference type="EMBL" id="KAG2627941.1"/>
    </source>
</evidence>
<reference evidence="2" key="1">
    <citation type="submission" date="2020-05" db="EMBL/GenBank/DDBJ databases">
        <title>WGS assembly of Panicum virgatum.</title>
        <authorList>
            <person name="Lovell J.T."/>
            <person name="Jenkins J."/>
            <person name="Shu S."/>
            <person name="Juenger T.E."/>
            <person name="Schmutz J."/>
        </authorList>
    </citation>
    <scope>NUCLEOTIDE SEQUENCE</scope>
    <source>
        <strain evidence="2">AP13</strain>
    </source>
</reference>
<gene>
    <name evidence="2" type="ORF">PVAP13_3KG266073</name>
</gene>
<dbReference type="AlphaFoldDB" id="A0A8T0UUH2"/>
<protein>
    <submittedName>
        <fullName evidence="2">Uncharacterized protein</fullName>
    </submittedName>
</protein>
<evidence type="ECO:0000313" key="3">
    <source>
        <dbReference type="Proteomes" id="UP000823388"/>
    </source>
</evidence>
<sequence length="112" mass="13466">MDPSTPLANVTNQTKTEKHGRSNTYQIGEENIDPIEQPRQMRRQKYASLPEEEKERRRAMARENYKRWKGKTQNLDFDIQNYNRVKLDTFMKMDVERERCLSPNACFRCHNN</sequence>